<evidence type="ECO:0000313" key="1">
    <source>
        <dbReference type="EMBL" id="KAJ8632526.1"/>
    </source>
</evidence>
<reference evidence="1 2" key="1">
    <citation type="journal article" date="2022" name="Hortic Res">
        <title>A haplotype resolved chromosomal level avocado genome allows analysis of novel avocado genes.</title>
        <authorList>
            <person name="Nath O."/>
            <person name="Fletcher S.J."/>
            <person name="Hayward A."/>
            <person name="Shaw L.M."/>
            <person name="Masouleh A.K."/>
            <person name="Furtado A."/>
            <person name="Henry R.J."/>
            <person name="Mitter N."/>
        </authorList>
    </citation>
    <scope>NUCLEOTIDE SEQUENCE [LARGE SCALE GENOMIC DNA]</scope>
    <source>
        <strain evidence="2">cv. Hass</strain>
    </source>
</reference>
<proteinExistence type="predicted"/>
<organism evidence="1 2">
    <name type="scientific">Persea americana</name>
    <name type="common">Avocado</name>
    <dbReference type="NCBI Taxonomy" id="3435"/>
    <lineage>
        <taxon>Eukaryota</taxon>
        <taxon>Viridiplantae</taxon>
        <taxon>Streptophyta</taxon>
        <taxon>Embryophyta</taxon>
        <taxon>Tracheophyta</taxon>
        <taxon>Spermatophyta</taxon>
        <taxon>Magnoliopsida</taxon>
        <taxon>Magnoliidae</taxon>
        <taxon>Laurales</taxon>
        <taxon>Lauraceae</taxon>
        <taxon>Persea</taxon>
    </lineage>
</organism>
<name>A0ACC2LH32_PERAE</name>
<keyword evidence="2" id="KW-1185">Reference proteome</keyword>
<accession>A0ACC2LH32</accession>
<protein>
    <submittedName>
        <fullName evidence="1">Uncharacterized protein</fullName>
    </submittedName>
</protein>
<sequence>MPLFAKGVGFLCSRLLRLTALALLQLLYAQSSPMICSGACGPLRLTTHFSSPTIGKTRTAMICCNWEKDVCTTKRLIVDLLLPLSTSRGSDRSCALLCLIATRPSLSSPEVIFATRRIMCASMACCCSSFVVFSRGDLQLLFRCNQDLDLLYFQSIVLPFRPKFCDFEHSDGPPIDLQQKPSDFFCEFLEPLQVFFSDFSIEK</sequence>
<evidence type="ECO:0000313" key="2">
    <source>
        <dbReference type="Proteomes" id="UP001234297"/>
    </source>
</evidence>
<dbReference type="EMBL" id="CM056816">
    <property type="protein sequence ID" value="KAJ8632526.1"/>
    <property type="molecule type" value="Genomic_DNA"/>
</dbReference>
<comment type="caution">
    <text evidence="1">The sequence shown here is derived from an EMBL/GenBank/DDBJ whole genome shotgun (WGS) entry which is preliminary data.</text>
</comment>
<gene>
    <name evidence="1" type="ORF">MRB53_025862</name>
</gene>
<dbReference type="Proteomes" id="UP001234297">
    <property type="component" value="Chromosome 8"/>
</dbReference>